<name>A0A0A9HX40_ARUDO</name>
<reference evidence="1" key="1">
    <citation type="submission" date="2014-09" db="EMBL/GenBank/DDBJ databases">
        <authorList>
            <person name="Magalhaes I.L.F."/>
            <person name="Oliveira U."/>
            <person name="Santos F.R."/>
            <person name="Vidigal T.H.D.A."/>
            <person name="Brescovit A.D."/>
            <person name="Santos A.J."/>
        </authorList>
    </citation>
    <scope>NUCLEOTIDE SEQUENCE</scope>
    <source>
        <tissue evidence="1">Shoot tissue taken approximately 20 cm above the soil surface</tissue>
    </source>
</reference>
<proteinExistence type="predicted"/>
<protein>
    <submittedName>
        <fullName evidence="1">Uncharacterized protein</fullName>
    </submittedName>
</protein>
<dbReference type="AlphaFoldDB" id="A0A0A9HX40"/>
<evidence type="ECO:0000313" key="1">
    <source>
        <dbReference type="EMBL" id="JAE39451.1"/>
    </source>
</evidence>
<sequence>MLKGNRKMKNVTFLSTSSGKLRDLSVCQHGNNLCYIRRYFHIDRVRLLVDKINFKC</sequence>
<reference evidence="1" key="2">
    <citation type="journal article" date="2015" name="Data Brief">
        <title>Shoot transcriptome of the giant reed, Arundo donax.</title>
        <authorList>
            <person name="Barrero R.A."/>
            <person name="Guerrero F.D."/>
            <person name="Moolhuijzen P."/>
            <person name="Goolsby J.A."/>
            <person name="Tidwell J."/>
            <person name="Bellgard S.E."/>
            <person name="Bellgard M.I."/>
        </authorList>
    </citation>
    <scope>NUCLEOTIDE SEQUENCE</scope>
    <source>
        <tissue evidence="1">Shoot tissue taken approximately 20 cm above the soil surface</tissue>
    </source>
</reference>
<accession>A0A0A9HX40</accession>
<dbReference type="EMBL" id="GBRH01158445">
    <property type="protein sequence ID" value="JAE39451.1"/>
    <property type="molecule type" value="Transcribed_RNA"/>
</dbReference>
<organism evidence="1">
    <name type="scientific">Arundo donax</name>
    <name type="common">Giant reed</name>
    <name type="synonym">Donax arundinaceus</name>
    <dbReference type="NCBI Taxonomy" id="35708"/>
    <lineage>
        <taxon>Eukaryota</taxon>
        <taxon>Viridiplantae</taxon>
        <taxon>Streptophyta</taxon>
        <taxon>Embryophyta</taxon>
        <taxon>Tracheophyta</taxon>
        <taxon>Spermatophyta</taxon>
        <taxon>Magnoliopsida</taxon>
        <taxon>Liliopsida</taxon>
        <taxon>Poales</taxon>
        <taxon>Poaceae</taxon>
        <taxon>PACMAD clade</taxon>
        <taxon>Arundinoideae</taxon>
        <taxon>Arundineae</taxon>
        <taxon>Arundo</taxon>
    </lineage>
</organism>